<name>D5DHF3_PRIM3</name>
<proteinExistence type="predicted"/>
<gene>
    <name evidence="2" type="ordered locus">BMD_2669</name>
</gene>
<feature type="domain" description="Imm33-like" evidence="1">
    <location>
        <begin position="91"/>
        <end position="192"/>
    </location>
</feature>
<evidence type="ECO:0000259" key="1">
    <source>
        <dbReference type="Pfam" id="PF24719"/>
    </source>
</evidence>
<accession>D5DHF3</accession>
<dbReference type="PATRIC" id="fig|592022.4.peg.2634"/>
<dbReference type="Pfam" id="PF24719">
    <property type="entry name" value="Imm33-like"/>
    <property type="match status" value="1"/>
</dbReference>
<dbReference type="AlphaFoldDB" id="D5DHF3"/>
<dbReference type="KEGG" id="bmd:BMD_2669"/>
<dbReference type="EMBL" id="CP001982">
    <property type="protein sequence ID" value="ADF39513.1"/>
    <property type="molecule type" value="Genomic_DNA"/>
</dbReference>
<dbReference type="Proteomes" id="UP000002365">
    <property type="component" value="Chromosome"/>
</dbReference>
<evidence type="ECO:0000313" key="3">
    <source>
        <dbReference type="Proteomes" id="UP000002365"/>
    </source>
</evidence>
<reference evidence="2 3" key="1">
    <citation type="journal article" date="2011" name="J. Bacteriol.">
        <title>Genome sequences of the biotechnologically important Bacillus megaterium strains QM B1551 and DSM319.</title>
        <authorList>
            <person name="Eppinger M."/>
            <person name="Bunk B."/>
            <person name="Johns M.A."/>
            <person name="Edirisinghe J.N."/>
            <person name="Kutumbaka K.K."/>
            <person name="Koenig S.S."/>
            <person name="Huot Creasy H."/>
            <person name="Rosovitz M.J."/>
            <person name="Riley D.R."/>
            <person name="Daugherty S."/>
            <person name="Martin M."/>
            <person name="Elbourne L.D."/>
            <person name="Paulsen I."/>
            <person name="Biedendieck R."/>
            <person name="Braun C."/>
            <person name="Grayburn S."/>
            <person name="Dhingra S."/>
            <person name="Lukyanchuk V."/>
            <person name="Ball B."/>
            <person name="Ul-Qamar R."/>
            <person name="Seibel J."/>
            <person name="Bremer E."/>
            <person name="Jahn D."/>
            <person name="Ravel J."/>
            <person name="Vary P.S."/>
        </authorList>
    </citation>
    <scope>NUCLEOTIDE SEQUENCE [LARGE SCALE GENOMIC DNA]</scope>
    <source>
        <strain evidence="3">DSM 319 / IMG 1521</strain>
    </source>
</reference>
<dbReference type="HOGENOM" id="CLU_095229_0_0_9"/>
<protein>
    <recommendedName>
        <fullName evidence="1">Imm33-like domain-containing protein</fullName>
    </recommendedName>
</protein>
<organism evidence="2 3">
    <name type="scientific">Priestia megaterium (strain DSM 319 / IMG 1521)</name>
    <name type="common">Bacillus megaterium</name>
    <dbReference type="NCBI Taxonomy" id="592022"/>
    <lineage>
        <taxon>Bacteria</taxon>
        <taxon>Bacillati</taxon>
        <taxon>Bacillota</taxon>
        <taxon>Bacilli</taxon>
        <taxon>Bacillales</taxon>
        <taxon>Bacillaceae</taxon>
        <taxon>Priestia</taxon>
    </lineage>
</organism>
<sequence length="200" mass="23313">MKKFIKNISGKVFVIQAENELEMQVENLFSIFETIETEKWVEGFSIQIGWSRFIVSIKGEEYHILSPDYSKNPFEDDTEDLTLALWVQLEQVHFLRKLNINNSETVRFSDKVVVAKNILEVDSIYLQRSSDCEQGDSGWYIGAVNEEDDTEELEAFYAYQLLKIRPSLIQVLALPYEYMAVFEKDEVQAVLNENDEDVFN</sequence>
<dbReference type="RefSeq" id="WP_013083472.1">
    <property type="nucleotide sequence ID" value="NC_014103.1"/>
</dbReference>
<evidence type="ECO:0000313" key="2">
    <source>
        <dbReference type="EMBL" id="ADF39513.1"/>
    </source>
</evidence>
<dbReference type="InterPro" id="IPR056509">
    <property type="entry name" value="Imm33-like"/>
</dbReference>